<dbReference type="GO" id="GO:0016491">
    <property type="term" value="F:oxidoreductase activity"/>
    <property type="evidence" value="ECO:0007669"/>
    <property type="project" value="InterPro"/>
</dbReference>
<comment type="subunit">
    <text evidence="4">Interacts with COX5B; this interaction may contribute to localize PYROXD2 to the inner face of the inner mitochondrial membrane.</text>
</comment>
<dbReference type="SUPFAM" id="SSF51905">
    <property type="entry name" value="FAD/NAD(P)-binding domain"/>
    <property type="match status" value="1"/>
</dbReference>
<dbReference type="PANTHER" id="PTHR10668:SF103">
    <property type="entry name" value="PYRIDINE NUCLEOTIDE-DISULFIDE OXIDOREDUCTASE DOMAIN-CONTAINING PROTEIN 2"/>
    <property type="match status" value="1"/>
</dbReference>
<evidence type="ECO:0000256" key="5">
    <source>
        <dbReference type="ARBA" id="ARBA00040298"/>
    </source>
</evidence>
<reference evidence="7" key="1">
    <citation type="submission" date="2022-12" db="EMBL/GenBank/DDBJ databases">
        <title>Chromosome-level genome assembly of the bean flower thrips Megalurothrips usitatus.</title>
        <authorList>
            <person name="Ma L."/>
            <person name="Liu Q."/>
            <person name="Li H."/>
            <person name="Cai W."/>
        </authorList>
    </citation>
    <scope>NUCLEOTIDE SEQUENCE</scope>
    <source>
        <strain evidence="7">Cailab_2022a</strain>
    </source>
</reference>
<proteinExistence type="inferred from homology"/>
<accession>A0AAV7XGD5</accession>
<dbReference type="InterPro" id="IPR002937">
    <property type="entry name" value="Amino_oxidase"/>
</dbReference>
<dbReference type="Gene3D" id="3.50.50.60">
    <property type="entry name" value="FAD/NAD(P)-binding domain"/>
    <property type="match status" value="2"/>
</dbReference>
<evidence type="ECO:0000256" key="2">
    <source>
        <dbReference type="ARBA" id="ARBA00006046"/>
    </source>
</evidence>
<sequence>MKCNPRRAVHVASRYLSKTSLKSEYDAIIIGGGHNGLVAAGYLQRGGYNVCVLERRGIVGGAAVTEEIIPSFKFSRASYVLSLLRPKIIKDLELKKYGLKVHLRNPSSYTPLAERFWTSGKSKSLTLGQDEVFNYQQISKFSVNDAKSFVKYEEQLQRIVKALDPLLDVSPTSVMSLLCDESYWSKLMLLMQQRDIAKAGISIAKLRSELPAAWQLLVAPIREVLDQWFESEPLRATLATDALIGAMLDTNAPGGGYVLLHHVMGELEGKRGAWGYPEGGMGAVTQALAASAASHGAHIFTNQTVEQILLDNDGKATGVLTADGREIKASLVLSNATAKVTFLDLLPQGCLPETFESAVRKIDYTSPVTKINVAVSRLPDFRADPCSKVGQPLPHHQTTIHLNCEDMSMLDEAYACAKRGEISEKPMIEMVIPSVLDSTIAPEGAHVCLLFTQFTPYNPPGGWGEDAREAYAAKVFDAIEEYAPGFKESVVGKEVLPPPELERVFGLTGGNIFHGGMSLSQLFLCRPVTPTAAAAGASTWTSPMTPVPGLLLCGAGAHPGGGVMGSPGYLAAQAAKTVMKKNKGSA</sequence>
<comment type="similarity">
    <text evidence="2">Belongs to the carotenoid/retinoid oxidoreductase family.</text>
</comment>
<comment type="function">
    <text evidence="3">Probable oxidoreductase that may play a role as regulator of mitochondrial function.</text>
</comment>
<name>A0AAV7XGD5_9NEOP</name>
<dbReference type="EMBL" id="JAPTSV010000011">
    <property type="protein sequence ID" value="KAJ1522832.1"/>
    <property type="molecule type" value="Genomic_DNA"/>
</dbReference>
<dbReference type="Pfam" id="PF01593">
    <property type="entry name" value="Amino_oxidase"/>
    <property type="match status" value="1"/>
</dbReference>
<keyword evidence="8" id="KW-1185">Reference proteome</keyword>
<comment type="caution">
    <text evidence="7">The sequence shown here is derived from an EMBL/GenBank/DDBJ whole genome shotgun (WGS) entry which is preliminary data.</text>
</comment>
<protein>
    <recommendedName>
        <fullName evidence="5">Pyridine nucleotide-disulfide oxidoreductase domain-containing protein 2</fullName>
    </recommendedName>
</protein>
<dbReference type="PANTHER" id="PTHR10668">
    <property type="entry name" value="PHYTOENE DEHYDROGENASE"/>
    <property type="match status" value="1"/>
</dbReference>
<feature type="domain" description="Amine oxidase" evidence="6">
    <location>
        <begin position="36"/>
        <end position="418"/>
    </location>
</feature>
<evidence type="ECO:0000259" key="6">
    <source>
        <dbReference type="Pfam" id="PF01593"/>
    </source>
</evidence>
<comment type="subcellular location">
    <subcellularLocation>
        <location evidence="1">Mitochondrion matrix</location>
    </subcellularLocation>
</comment>
<evidence type="ECO:0000256" key="1">
    <source>
        <dbReference type="ARBA" id="ARBA00004305"/>
    </source>
</evidence>
<organism evidence="7 8">
    <name type="scientific">Megalurothrips usitatus</name>
    <name type="common">bean blossom thrips</name>
    <dbReference type="NCBI Taxonomy" id="439358"/>
    <lineage>
        <taxon>Eukaryota</taxon>
        <taxon>Metazoa</taxon>
        <taxon>Ecdysozoa</taxon>
        <taxon>Arthropoda</taxon>
        <taxon>Hexapoda</taxon>
        <taxon>Insecta</taxon>
        <taxon>Pterygota</taxon>
        <taxon>Neoptera</taxon>
        <taxon>Paraneoptera</taxon>
        <taxon>Thysanoptera</taxon>
        <taxon>Terebrantia</taxon>
        <taxon>Thripoidea</taxon>
        <taxon>Thripidae</taxon>
        <taxon>Megalurothrips</taxon>
    </lineage>
</organism>
<evidence type="ECO:0000313" key="7">
    <source>
        <dbReference type="EMBL" id="KAJ1522832.1"/>
    </source>
</evidence>
<dbReference type="GO" id="GO:0005759">
    <property type="term" value="C:mitochondrial matrix"/>
    <property type="evidence" value="ECO:0007669"/>
    <property type="project" value="UniProtKB-SubCell"/>
</dbReference>
<dbReference type="InterPro" id="IPR036188">
    <property type="entry name" value="FAD/NAD-bd_sf"/>
</dbReference>
<evidence type="ECO:0000256" key="3">
    <source>
        <dbReference type="ARBA" id="ARBA00037217"/>
    </source>
</evidence>
<evidence type="ECO:0000313" key="8">
    <source>
        <dbReference type="Proteomes" id="UP001075354"/>
    </source>
</evidence>
<evidence type="ECO:0000256" key="4">
    <source>
        <dbReference type="ARBA" id="ARBA00038825"/>
    </source>
</evidence>
<gene>
    <name evidence="7" type="ORF">ONE63_001983</name>
</gene>
<dbReference type="Proteomes" id="UP001075354">
    <property type="component" value="Chromosome 11"/>
</dbReference>
<dbReference type="AlphaFoldDB" id="A0AAV7XGD5"/>